<keyword evidence="4" id="KW-0970">Cilium biogenesis/degradation</keyword>
<dbReference type="Pfam" id="PF04589">
    <property type="entry name" value="RFX1_trans_act"/>
    <property type="match status" value="1"/>
</dbReference>
<dbReference type="InterPro" id="IPR007668">
    <property type="entry name" value="RFX1_trans_act"/>
</dbReference>
<dbReference type="Gene3D" id="1.10.10.10">
    <property type="entry name" value="Winged helix-like DNA-binding domain superfamily/Winged helix DNA-binding domain"/>
    <property type="match status" value="1"/>
</dbReference>
<keyword evidence="14" id="KW-1185">Reference proteome</keyword>
<dbReference type="GO" id="GO:0000981">
    <property type="term" value="F:DNA-binding transcription factor activity, RNA polymerase II-specific"/>
    <property type="evidence" value="ECO:0007669"/>
    <property type="project" value="TreeGrafter"/>
</dbReference>
<dbReference type="PROSITE" id="PS51526">
    <property type="entry name" value="RFX_DBD"/>
    <property type="match status" value="1"/>
</dbReference>
<reference evidence="13" key="3">
    <citation type="submission" date="2025-09" db="UniProtKB">
        <authorList>
            <consortium name="Ensembl"/>
        </authorList>
    </citation>
    <scope>IDENTIFICATION</scope>
</reference>
<evidence type="ECO:0000313" key="13">
    <source>
        <dbReference type="Ensembl" id="ENSOMYP00000022127.2"/>
    </source>
</evidence>
<evidence type="ECO:0000256" key="7">
    <source>
        <dbReference type="ARBA" id="ARBA00023163"/>
    </source>
</evidence>
<feature type="signal peptide" evidence="11">
    <location>
        <begin position="1"/>
        <end position="19"/>
    </location>
</feature>
<evidence type="ECO:0000259" key="12">
    <source>
        <dbReference type="PROSITE" id="PS51526"/>
    </source>
</evidence>
<evidence type="ECO:0000313" key="14">
    <source>
        <dbReference type="Proteomes" id="UP000694395"/>
    </source>
</evidence>
<dbReference type="FunFam" id="1.10.10.10:FF:000017">
    <property type="entry name" value="transcription factor RFX3 isoform X1"/>
    <property type="match status" value="1"/>
</dbReference>
<dbReference type="GeneTree" id="ENSGT01050000244879"/>
<evidence type="ECO:0000256" key="1">
    <source>
        <dbReference type="ARBA" id="ARBA00004123"/>
    </source>
</evidence>
<keyword evidence="11" id="KW-0732">Signal</keyword>
<reference evidence="13" key="1">
    <citation type="submission" date="2020-07" db="EMBL/GenBank/DDBJ databases">
        <title>A long reads based de novo assembly of the rainbow trout Arlee double haploid line genome.</title>
        <authorList>
            <person name="Gao G."/>
            <person name="Palti Y."/>
        </authorList>
    </citation>
    <scope>NUCLEOTIDE SEQUENCE [LARGE SCALE GENOMIC DNA]</scope>
</reference>
<accession>A0A8C7PHP7</accession>
<evidence type="ECO:0000256" key="11">
    <source>
        <dbReference type="SAM" id="SignalP"/>
    </source>
</evidence>
<feature type="domain" description="RFX-type winged-helix" evidence="12">
    <location>
        <begin position="185"/>
        <end position="260"/>
    </location>
</feature>
<dbReference type="InterPro" id="IPR036388">
    <property type="entry name" value="WH-like_DNA-bd_sf"/>
</dbReference>
<keyword evidence="6" id="KW-0238">DNA-binding</keyword>
<evidence type="ECO:0000256" key="5">
    <source>
        <dbReference type="ARBA" id="ARBA00023015"/>
    </source>
</evidence>
<evidence type="ECO:0000256" key="3">
    <source>
        <dbReference type="ARBA" id="ARBA00022490"/>
    </source>
</evidence>
<dbReference type="GO" id="GO:0005634">
    <property type="term" value="C:nucleus"/>
    <property type="evidence" value="ECO:0007669"/>
    <property type="project" value="UniProtKB-SubCell"/>
</dbReference>
<dbReference type="Pfam" id="PF25340">
    <property type="entry name" value="BCD_RFX"/>
    <property type="match status" value="1"/>
</dbReference>
<dbReference type="GO" id="GO:0030030">
    <property type="term" value="P:cell projection organization"/>
    <property type="evidence" value="ECO:0007669"/>
    <property type="project" value="UniProtKB-KW"/>
</dbReference>
<dbReference type="PANTHER" id="PTHR12619">
    <property type="entry name" value="RFX TRANSCRIPTION FACTOR FAMILY"/>
    <property type="match status" value="1"/>
</dbReference>
<evidence type="ECO:0000256" key="4">
    <source>
        <dbReference type="ARBA" id="ARBA00022794"/>
    </source>
</evidence>
<dbReference type="Ensembl" id="ENSOMYT00000024262.2">
    <property type="protein sequence ID" value="ENSOMYP00000022127.2"/>
    <property type="gene ID" value="ENSOMYG00000008539.2"/>
</dbReference>
<dbReference type="Pfam" id="PF02257">
    <property type="entry name" value="RFX_DNA_binding"/>
    <property type="match status" value="1"/>
</dbReference>
<dbReference type="GO" id="GO:0005737">
    <property type="term" value="C:cytoplasm"/>
    <property type="evidence" value="ECO:0007669"/>
    <property type="project" value="UniProtKB-SubCell"/>
</dbReference>
<keyword evidence="3" id="KW-0963">Cytoplasm</keyword>
<keyword evidence="5" id="KW-0805">Transcription regulation</keyword>
<comment type="subcellular location">
    <subcellularLocation>
        <location evidence="2">Cytoplasm</location>
    </subcellularLocation>
    <subcellularLocation>
        <location evidence="1">Nucleus</location>
    </subcellularLocation>
</comment>
<dbReference type="Proteomes" id="UP000694395">
    <property type="component" value="Chromosome 30"/>
</dbReference>
<feature type="chain" id="PRO_5035451160" description="DNA-binding protein RFX2" evidence="11">
    <location>
        <begin position="20"/>
        <end position="621"/>
    </location>
</feature>
<protein>
    <recommendedName>
        <fullName evidence="9">DNA-binding protein RFX2</fullName>
    </recommendedName>
    <alternativeName>
        <fullName evidence="10">Regulatory factor X 2</fullName>
    </alternativeName>
</protein>
<reference evidence="13" key="2">
    <citation type="submission" date="2025-08" db="UniProtKB">
        <authorList>
            <consortium name="Ensembl"/>
        </authorList>
    </citation>
    <scope>IDENTIFICATION</scope>
</reference>
<dbReference type="InterPro" id="IPR039779">
    <property type="entry name" value="RFX-like"/>
</dbReference>
<keyword evidence="8" id="KW-0539">Nucleus</keyword>
<dbReference type="InterPro" id="IPR003150">
    <property type="entry name" value="DNA-bd_RFX"/>
</dbReference>
<evidence type="ECO:0000256" key="10">
    <source>
        <dbReference type="ARBA" id="ARBA00042136"/>
    </source>
</evidence>
<dbReference type="GO" id="GO:0000978">
    <property type="term" value="F:RNA polymerase II cis-regulatory region sequence-specific DNA binding"/>
    <property type="evidence" value="ECO:0007669"/>
    <property type="project" value="TreeGrafter"/>
</dbReference>
<sequence>MCLPIIVRFLSLQRVLVQATGSAQKGAQVQQLSVPRVQQVPQQVQQVQHVYPSQVQYVGEGGEAVYTNGTIRTAYSYNPEAQLYGQGSGGAYFDSQGGGAQVTTVVSSAGGGPPHGMVGIAMDVGGSQVISGGGTYLIHGGGMDGGRHHASHSSRSSSAMLEMAIENLQKSEGIATHKSSLLNSHLQWLLDNYETAEGVSLPRSSLYNHYLRHCQEQKLDPVNAASFGKLIRSVFMGLRTRRLGTRGNSKYHYYGIRLKPDSPLNRLQEDSQYMAMRQQPMHQKQRDHCEATLDVVMNLQFHYIEKLWQTFWYSTAPSSDVTTTIPNSDEDMEGVIPREKLMALCKYEPVKLWMRSCDHILYQALVEILIPDVLRPVPSTLTQAIRNFAKSLEGWLTTAMSDFPNEIVRTKAAVVSAFAQTLRRYTSLNHLAQAARAVLQNTSQINQMLSDLNRVDFANVQEQASWVCQCDETVVQRLEQDFKVTLQQQSSLDQWAAWLDNVVNQVLKPHEGSTSFPRAARQFLLKWSFYSSMVIRDLTLRSAASFGSFHLIRLLYDEYMFYLVEHRVAQATGETPIAVMGEVNPSFSDDMSDMGSDEGRGPNEPTVKRERIEINHSLQEI</sequence>
<proteinExistence type="predicted"/>
<evidence type="ECO:0000256" key="2">
    <source>
        <dbReference type="ARBA" id="ARBA00004496"/>
    </source>
</evidence>
<gene>
    <name evidence="13" type="primary">LOC110521502</name>
</gene>
<evidence type="ECO:0000256" key="6">
    <source>
        <dbReference type="ARBA" id="ARBA00023125"/>
    </source>
</evidence>
<dbReference type="InterPro" id="IPR057321">
    <property type="entry name" value="RFX1-4/6/8-like_BCD"/>
</dbReference>
<organism evidence="13 14">
    <name type="scientific">Oncorhynchus mykiss</name>
    <name type="common">Rainbow trout</name>
    <name type="synonym">Salmo gairdneri</name>
    <dbReference type="NCBI Taxonomy" id="8022"/>
    <lineage>
        <taxon>Eukaryota</taxon>
        <taxon>Metazoa</taxon>
        <taxon>Chordata</taxon>
        <taxon>Craniata</taxon>
        <taxon>Vertebrata</taxon>
        <taxon>Euteleostomi</taxon>
        <taxon>Actinopterygii</taxon>
        <taxon>Neopterygii</taxon>
        <taxon>Teleostei</taxon>
        <taxon>Protacanthopterygii</taxon>
        <taxon>Salmoniformes</taxon>
        <taxon>Salmonidae</taxon>
        <taxon>Salmoninae</taxon>
        <taxon>Oncorhynchus</taxon>
    </lineage>
</organism>
<dbReference type="AlphaFoldDB" id="A0A8C7PHP7"/>
<keyword evidence="7" id="KW-0804">Transcription</keyword>
<evidence type="ECO:0000256" key="8">
    <source>
        <dbReference type="ARBA" id="ARBA00023242"/>
    </source>
</evidence>
<evidence type="ECO:0000256" key="9">
    <source>
        <dbReference type="ARBA" id="ARBA00039910"/>
    </source>
</evidence>
<dbReference type="PANTHER" id="PTHR12619:SF17">
    <property type="entry name" value="DNA-BINDING PROTEIN RFX2"/>
    <property type="match status" value="1"/>
</dbReference>
<dbReference type="SUPFAM" id="SSF46785">
    <property type="entry name" value="Winged helix' DNA-binding domain"/>
    <property type="match status" value="1"/>
</dbReference>
<dbReference type="InterPro" id="IPR036390">
    <property type="entry name" value="WH_DNA-bd_sf"/>
</dbReference>
<name>A0A8C7PHP7_ONCMY</name>